<organism evidence="1 2">
    <name type="scientific">Chondrus crispus</name>
    <name type="common">Carrageen Irish moss</name>
    <name type="synonym">Polymorpha crispa</name>
    <dbReference type="NCBI Taxonomy" id="2769"/>
    <lineage>
        <taxon>Eukaryota</taxon>
        <taxon>Rhodophyta</taxon>
        <taxon>Florideophyceae</taxon>
        <taxon>Rhodymeniophycidae</taxon>
        <taxon>Gigartinales</taxon>
        <taxon>Gigartinaceae</taxon>
        <taxon>Chondrus</taxon>
    </lineage>
</organism>
<reference evidence="2" key="1">
    <citation type="journal article" date="2013" name="Proc. Natl. Acad. Sci. U.S.A.">
        <title>Genome structure and metabolic features in the red seaweed Chondrus crispus shed light on evolution of the Archaeplastida.</title>
        <authorList>
            <person name="Collen J."/>
            <person name="Porcel B."/>
            <person name="Carre W."/>
            <person name="Ball S.G."/>
            <person name="Chaparro C."/>
            <person name="Tonon T."/>
            <person name="Barbeyron T."/>
            <person name="Michel G."/>
            <person name="Noel B."/>
            <person name="Valentin K."/>
            <person name="Elias M."/>
            <person name="Artiguenave F."/>
            <person name="Arun A."/>
            <person name="Aury J.M."/>
            <person name="Barbosa-Neto J.F."/>
            <person name="Bothwell J.H."/>
            <person name="Bouget F.Y."/>
            <person name="Brillet L."/>
            <person name="Cabello-Hurtado F."/>
            <person name="Capella-Gutierrez S."/>
            <person name="Charrier B."/>
            <person name="Cladiere L."/>
            <person name="Cock J.M."/>
            <person name="Coelho S.M."/>
            <person name="Colleoni C."/>
            <person name="Czjzek M."/>
            <person name="Da Silva C."/>
            <person name="Delage L."/>
            <person name="Denoeud F."/>
            <person name="Deschamps P."/>
            <person name="Dittami S.M."/>
            <person name="Gabaldon T."/>
            <person name="Gachon C.M."/>
            <person name="Groisillier A."/>
            <person name="Herve C."/>
            <person name="Jabbari K."/>
            <person name="Katinka M."/>
            <person name="Kloareg B."/>
            <person name="Kowalczyk N."/>
            <person name="Labadie K."/>
            <person name="Leblanc C."/>
            <person name="Lopez P.J."/>
            <person name="McLachlan D.H."/>
            <person name="Meslet-Cladiere L."/>
            <person name="Moustafa A."/>
            <person name="Nehr Z."/>
            <person name="Nyvall Collen P."/>
            <person name="Panaud O."/>
            <person name="Partensky F."/>
            <person name="Poulain J."/>
            <person name="Rensing S.A."/>
            <person name="Rousvoal S."/>
            <person name="Samson G."/>
            <person name="Symeonidi A."/>
            <person name="Weissenbach J."/>
            <person name="Zambounis A."/>
            <person name="Wincker P."/>
            <person name="Boyen C."/>
        </authorList>
    </citation>
    <scope>NUCLEOTIDE SEQUENCE [LARGE SCALE GENOMIC DNA]</scope>
    <source>
        <strain evidence="2">cv. Stackhouse</strain>
    </source>
</reference>
<dbReference type="Proteomes" id="UP000012073">
    <property type="component" value="Unassembled WGS sequence"/>
</dbReference>
<proteinExistence type="predicted"/>
<dbReference type="Gramene" id="CDF40803">
    <property type="protein sequence ID" value="CDF40803"/>
    <property type="gene ID" value="CHC_T00007438001"/>
</dbReference>
<dbReference type="GeneID" id="17318815"/>
<sequence length="108" mass="11977">MSTVMSLSEWHRFACMSSSEEVGNSFGQNCFSSGAKLWRRLEVSSIMIVSLKNVVLGYGSNKAVFGVFADGQEKSSCLSPQFHSFIHRAYSASNRTPMKQELNNDLSL</sequence>
<dbReference type="KEGG" id="ccp:CHC_T00007438001"/>
<dbReference type="AlphaFoldDB" id="R7QST2"/>
<evidence type="ECO:0000313" key="1">
    <source>
        <dbReference type="EMBL" id="CDF40803.1"/>
    </source>
</evidence>
<dbReference type="EMBL" id="HG002251">
    <property type="protein sequence ID" value="CDF40803.1"/>
    <property type="molecule type" value="Genomic_DNA"/>
</dbReference>
<keyword evidence="2" id="KW-1185">Reference proteome</keyword>
<gene>
    <name evidence="1" type="ORF">CHC_T00007438001</name>
</gene>
<evidence type="ECO:0000313" key="2">
    <source>
        <dbReference type="Proteomes" id="UP000012073"/>
    </source>
</evidence>
<protein>
    <submittedName>
        <fullName evidence="1">Uncharacterized protein</fullName>
    </submittedName>
</protein>
<name>R7QST2_CHOCR</name>
<accession>R7QST2</accession>
<dbReference type="RefSeq" id="XP_005711097.1">
    <property type="nucleotide sequence ID" value="XM_005711040.1"/>
</dbReference>